<protein>
    <recommendedName>
        <fullName evidence="5">Regulator of chromosome condensation</fullName>
    </recommendedName>
</protein>
<dbReference type="EMBL" id="LGRX02033682">
    <property type="protein sequence ID" value="KAK3240304.1"/>
    <property type="molecule type" value="Genomic_DNA"/>
</dbReference>
<dbReference type="Pfam" id="PF13540">
    <property type="entry name" value="RCC1_2"/>
    <property type="match status" value="4"/>
</dbReference>
<evidence type="ECO:0008006" key="5">
    <source>
        <dbReference type="Google" id="ProtNLM"/>
    </source>
</evidence>
<dbReference type="PROSITE" id="PS50012">
    <property type="entry name" value="RCC1_3"/>
    <property type="match status" value="3"/>
</dbReference>
<feature type="non-terminal residue" evidence="3">
    <location>
        <position position="1"/>
    </location>
</feature>
<feature type="repeat" description="RCC1" evidence="2">
    <location>
        <begin position="25"/>
        <end position="82"/>
    </location>
</feature>
<dbReference type="SUPFAM" id="SSF50985">
    <property type="entry name" value="RCC1/BLIP-II"/>
    <property type="match status" value="1"/>
</dbReference>
<evidence type="ECO:0000256" key="1">
    <source>
        <dbReference type="ARBA" id="ARBA00022737"/>
    </source>
</evidence>
<dbReference type="InterPro" id="IPR000408">
    <property type="entry name" value="Reg_chr_condens"/>
</dbReference>
<name>A0AAE0BR25_9CHLO</name>
<dbReference type="InterPro" id="IPR009091">
    <property type="entry name" value="RCC1/BLIP-II"/>
</dbReference>
<feature type="repeat" description="RCC1" evidence="2">
    <location>
        <begin position="140"/>
        <end position="202"/>
    </location>
</feature>
<accession>A0AAE0BR25</accession>
<dbReference type="PANTHER" id="PTHR22870:SF408">
    <property type="entry name" value="OS09G0560450 PROTEIN"/>
    <property type="match status" value="1"/>
</dbReference>
<reference evidence="3 4" key="1">
    <citation type="journal article" date="2015" name="Genome Biol. Evol.">
        <title>Comparative Genomics of a Bacterivorous Green Alga Reveals Evolutionary Causalities and Consequences of Phago-Mixotrophic Mode of Nutrition.</title>
        <authorList>
            <person name="Burns J.A."/>
            <person name="Paasch A."/>
            <person name="Narechania A."/>
            <person name="Kim E."/>
        </authorList>
    </citation>
    <scope>NUCLEOTIDE SEQUENCE [LARGE SCALE GENOMIC DNA]</scope>
    <source>
        <strain evidence="3 4">PLY_AMNH</strain>
    </source>
</reference>
<dbReference type="Gene3D" id="2.130.10.30">
    <property type="entry name" value="Regulator of chromosome condensation 1/beta-lactamase-inhibitor protein II"/>
    <property type="match status" value="2"/>
</dbReference>
<sequence length="410" mass="43546">NVRLGAPIHQIEAGGDSSCAVSMSGGIKCWGDNRFGQLGYMLGPDNHLGSQPGDMPPSDVRVGSSVEQVTMGLWHVCVLLHVGDVKCWGDNRAGQLGIGSTHQIGADAGDMPPATVNLGAMVTMVSAGDYHTCALTKNTGKMLCWGGNRQSQTGLMHNETDSSTWAVGDEPGEMPPAEADVGPERIEQLSAGGNHTCAIMQTLRDGLTLRCFGLNDFGQLGYGHVDTLGDDPGEMPPANIDFDYKPVFSVLCSRYKTCAIVNGGLIDGYMVCWGLAAYHQLGDGYTWGFIGIGPYPEELFLKSPKQSRTVDLGVGIVPMEIASGMLFTCTITHPDHAVKCFGRNNRGQLGYLGIDEFGWEKDMPPPPVPMDSDGGGIDGASLLTRNTLSCTPTSYALRPPGRKLAGGYFP</sequence>
<keyword evidence="4" id="KW-1185">Reference proteome</keyword>
<dbReference type="PANTHER" id="PTHR22870">
    <property type="entry name" value="REGULATOR OF CHROMOSOME CONDENSATION"/>
    <property type="match status" value="1"/>
</dbReference>
<comment type="caution">
    <text evidence="3">The sequence shown here is derived from an EMBL/GenBank/DDBJ whole genome shotgun (WGS) entry which is preliminary data.</text>
</comment>
<dbReference type="InterPro" id="IPR051210">
    <property type="entry name" value="Ub_ligase/GEF_domain"/>
</dbReference>
<evidence type="ECO:0000313" key="3">
    <source>
        <dbReference type="EMBL" id="KAK3240304.1"/>
    </source>
</evidence>
<gene>
    <name evidence="3" type="ORF">CYMTET_49846</name>
</gene>
<feature type="repeat" description="RCC1" evidence="2">
    <location>
        <begin position="83"/>
        <end position="138"/>
    </location>
</feature>
<evidence type="ECO:0000256" key="2">
    <source>
        <dbReference type="PROSITE-ProRule" id="PRU00235"/>
    </source>
</evidence>
<evidence type="ECO:0000313" key="4">
    <source>
        <dbReference type="Proteomes" id="UP001190700"/>
    </source>
</evidence>
<organism evidence="3 4">
    <name type="scientific">Cymbomonas tetramitiformis</name>
    <dbReference type="NCBI Taxonomy" id="36881"/>
    <lineage>
        <taxon>Eukaryota</taxon>
        <taxon>Viridiplantae</taxon>
        <taxon>Chlorophyta</taxon>
        <taxon>Pyramimonadophyceae</taxon>
        <taxon>Pyramimonadales</taxon>
        <taxon>Pyramimonadaceae</taxon>
        <taxon>Cymbomonas</taxon>
    </lineage>
</organism>
<keyword evidence="1" id="KW-0677">Repeat</keyword>
<dbReference type="Proteomes" id="UP001190700">
    <property type="component" value="Unassembled WGS sequence"/>
</dbReference>
<proteinExistence type="predicted"/>
<dbReference type="AlphaFoldDB" id="A0AAE0BR25"/>